<name>A0A804IC80_MUSAM</name>
<feature type="domain" description="Oligopeptidase A N-terminal" evidence="1">
    <location>
        <begin position="32"/>
        <end position="101"/>
    </location>
</feature>
<dbReference type="InParanoid" id="A0A804IC80"/>
<reference evidence="2" key="1">
    <citation type="submission" date="2021-03" db="EMBL/GenBank/DDBJ databases">
        <authorList>
            <consortium name="Genoscope - CEA"/>
            <person name="William W."/>
        </authorList>
    </citation>
    <scope>NUCLEOTIDE SEQUENCE</scope>
    <source>
        <strain evidence="2">Doubled-haploid Pahang</strain>
    </source>
</reference>
<evidence type="ECO:0000313" key="2">
    <source>
        <dbReference type="EMBL" id="CAG1850178.1"/>
    </source>
</evidence>
<organism evidence="3 4">
    <name type="scientific">Musa acuminata subsp. malaccensis</name>
    <name type="common">Wild banana</name>
    <name type="synonym">Musa malaccensis</name>
    <dbReference type="NCBI Taxonomy" id="214687"/>
    <lineage>
        <taxon>Eukaryota</taxon>
        <taxon>Viridiplantae</taxon>
        <taxon>Streptophyta</taxon>
        <taxon>Embryophyta</taxon>
        <taxon>Tracheophyta</taxon>
        <taxon>Spermatophyta</taxon>
        <taxon>Magnoliopsida</taxon>
        <taxon>Liliopsida</taxon>
        <taxon>Zingiberales</taxon>
        <taxon>Musaceae</taxon>
        <taxon>Musa</taxon>
    </lineage>
</organism>
<keyword evidence="4" id="KW-1185">Reference proteome</keyword>
<accession>A0A804IC80</accession>
<proteinExistence type="predicted"/>
<protein>
    <submittedName>
        <fullName evidence="2">(wild Malaysian banana) hypothetical protein</fullName>
    </submittedName>
</protein>
<reference evidence="3" key="2">
    <citation type="submission" date="2021-05" db="UniProtKB">
        <authorList>
            <consortium name="EnsemblPlants"/>
        </authorList>
    </citation>
    <scope>IDENTIFICATION</scope>
    <source>
        <strain evidence="3">subsp. malaccensis</strain>
    </source>
</reference>
<dbReference type="Pfam" id="PF19310">
    <property type="entry name" value="TOP_N"/>
    <property type="match status" value="1"/>
</dbReference>
<evidence type="ECO:0000313" key="3">
    <source>
        <dbReference type="EnsemblPlants" id="Ma03_p14980.1"/>
    </source>
</evidence>
<gene>
    <name evidence="2" type="ORF">GSMUA_217640.1</name>
</gene>
<dbReference type="Gene3D" id="1.10.1370.40">
    <property type="match status" value="1"/>
</dbReference>
<sequence length="143" mass="16292">MVAPAGSIRASFSKISRFSFEVVRELSKETCGLGVFNQLKSFKHSPVLQSVIVAVQPQKVKFQLRSGQSEPISDAIKIVQNSSSWPIILYRACKRTVEGNMSHLITKYRFFEVLSCSFTYDLHRRAMSFMLLCTVRQTLILLR</sequence>
<dbReference type="AlphaFoldDB" id="A0A804IC80"/>
<dbReference type="Gramene" id="Ma03_t14980.1">
    <property type="protein sequence ID" value="Ma03_p14980.1"/>
    <property type="gene ID" value="Ma03_g14980"/>
</dbReference>
<dbReference type="InterPro" id="IPR045666">
    <property type="entry name" value="OpdA_N"/>
</dbReference>
<dbReference type="EMBL" id="HG996468">
    <property type="protein sequence ID" value="CAG1850178.1"/>
    <property type="molecule type" value="Genomic_DNA"/>
</dbReference>
<evidence type="ECO:0000313" key="4">
    <source>
        <dbReference type="Proteomes" id="UP000012960"/>
    </source>
</evidence>
<evidence type="ECO:0000259" key="1">
    <source>
        <dbReference type="Pfam" id="PF19310"/>
    </source>
</evidence>
<dbReference type="Proteomes" id="UP000012960">
    <property type="component" value="Unplaced"/>
</dbReference>
<dbReference type="EnsemblPlants" id="Ma03_t14980.1">
    <property type="protein sequence ID" value="Ma03_p14980.1"/>
    <property type="gene ID" value="Ma03_g14980"/>
</dbReference>